<feature type="compositionally biased region" description="Polar residues" evidence="1">
    <location>
        <begin position="333"/>
        <end position="363"/>
    </location>
</feature>
<feature type="compositionally biased region" description="Low complexity" evidence="1">
    <location>
        <begin position="442"/>
        <end position="501"/>
    </location>
</feature>
<dbReference type="PANTHER" id="PTHR12673">
    <property type="entry name" value="FACIOGENITAL DYSPLASIA PROTEIN"/>
    <property type="match status" value="1"/>
</dbReference>
<dbReference type="GeneID" id="31364304"/>
<dbReference type="PANTHER" id="PTHR12673:SF254">
    <property type="entry name" value="RHOGEF DOMAIN-CONTAINING PROTEIN GXCH"/>
    <property type="match status" value="1"/>
</dbReference>
<comment type="caution">
    <text evidence="3">The sequence shown here is derived from an EMBL/GenBank/DDBJ whole genome shotgun (WGS) entry which is preliminary data.</text>
</comment>
<feature type="compositionally biased region" description="Acidic residues" evidence="1">
    <location>
        <begin position="429"/>
        <end position="441"/>
    </location>
</feature>
<feature type="compositionally biased region" description="Low complexity" evidence="1">
    <location>
        <begin position="285"/>
        <end position="307"/>
    </location>
</feature>
<dbReference type="InterPro" id="IPR001849">
    <property type="entry name" value="PH_domain"/>
</dbReference>
<dbReference type="InterPro" id="IPR051092">
    <property type="entry name" value="FYVE_RhoGEF_PH"/>
</dbReference>
<reference evidence="3 4" key="1">
    <citation type="journal article" date="2011" name="Genome Res.">
        <title>Phylogeny-wide analysis of social amoeba genomes highlights ancient origins for complex intercellular communication.</title>
        <authorList>
            <person name="Heidel A.J."/>
            <person name="Lawal H.M."/>
            <person name="Felder M."/>
            <person name="Schilde C."/>
            <person name="Helps N.R."/>
            <person name="Tunggal B."/>
            <person name="Rivero F."/>
            <person name="John U."/>
            <person name="Schleicher M."/>
            <person name="Eichinger L."/>
            <person name="Platzer M."/>
            <person name="Noegel A.A."/>
            <person name="Schaap P."/>
            <person name="Gloeckner G."/>
        </authorList>
    </citation>
    <scope>NUCLEOTIDE SEQUENCE [LARGE SCALE GENOMIC DNA]</scope>
    <source>
        <strain evidence="4">ATCC 26659 / Pp 5 / PN500</strain>
    </source>
</reference>
<feature type="domain" description="DH" evidence="2">
    <location>
        <begin position="554"/>
        <end position="744"/>
    </location>
</feature>
<dbReference type="SUPFAM" id="SSF50729">
    <property type="entry name" value="PH domain-like"/>
    <property type="match status" value="1"/>
</dbReference>
<evidence type="ECO:0000313" key="4">
    <source>
        <dbReference type="Proteomes" id="UP000001396"/>
    </source>
</evidence>
<feature type="compositionally biased region" description="Polar residues" evidence="1">
    <location>
        <begin position="208"/>
        <end position="219"/>
    </location>
</feature>
<dbReference type="Gene3D" id="2.30.29.30">
    <property type="entry name" value="Pleckstrin-homology domain (PH domain)/Phosphotyrosine-binding domain (PTB)"/>
    <property type="match status" value="1"/>
</dbReference>
<dbReference type="OMA" id="RCWQENI"/>
<dbReference type="Pfam" id="PF00621">
    <property type="entry name" value="RhoGEF"/>
    <property type="match status" value="1"/>
</dbReference>
<dbReference type="InterPro" id="IPR011993">
    <property type="entry name" value="PH-like_dom_sf"/>
</dbReference>
<dbReference type="InterPro" id="IPR035899">
    <property type="entry name" value="DBL_dom_sf"/>
</dbReference>
<feature type="region of interest" description="Disordered" evidence="1">
    <location>
        <begin position="34"/>
        <end position="82"/>
    </location>
</feature>
<dbReference type="InterPro" id="IPR000219">
    <property type="entry name" value="DH_dom"/>
</dbReference>
<dbReference type="SMART" id="SM00233">
    <property type="entry name" value="PH"/>
    <property type="match status" value="1"/>
</dbReference>
<evidence type="ECO:0000256" key="1">
    <source>
        <dbReference type="SAM" id="MobiDB-lite"/>
    </source>
</evidence>
<feature type="compositionally biased region" description="Pro residues" evidence="1">
    <location>
        <begin position="244"/>
        <end position="259"/>
    </location>
</feature>
<dbReference type="CDD" id="cd00160">
    <property type="entry name" value="RhoGEF"/>
    <property type="match status" value="1"/>
</dbReference>
<dbReference type="SUPFAM" id="SSF48065">
    <property type="entry name" value="DBL homology domain (DH-domain)"/>
    <property type="match status" value="1"/>
</dbReference>
<feature type="compositionally biased region" description="Low complexity" evidence="1">
    <location>
        <begin position="138"/>
        <end position="176"/>
    </location>
</feature>
<dbReference type="Proteomes" id="UP000001396">
    <property type="component" value="Unassembled WGS sequence"/>
</dbReference>
<dbReference type="EMBL" id="ADBJ01000038">
    <property type="protein sequence ID" value="EFA78177.1"/>
    <property type="molecule type" value="Genomic_DNA"/>
</dbReference>
<evidence type="ECO:0000313" key="3">
    <source>
        <dbReference type="EMBL" id="EFA78177.1"/>
    </source>
</evidence>
<dbReference type="AlphaFoldDB" id="D3BJU7"/>
<evidence type="ECO:0000259" key="2">
    <source>
        <dbReference type="PROSITE" id="PS50010"/>
    </source>
</evidence>
<organism evidence="3 4">
    <name type="scientific">Heterostelium pallidum (strain ATCC 26659 / Pp 5 / PN500)</name>
    <name type="common">Cellular slime mold</name>
    <name type="synonym">Polysphondylium pallidum</name>
    <dbReference type="NCBI Taxonomy" id="670386"/>
    <lineage>
        <taxon>Eukaryota</taxon>
        <taxon>Amoebozoa</taxon>
        <taxon>Evosea</taxon>
        <taxon>Eumycetozoa</taxon>
        <taxon>Dictyostelia</taxon>
        <taxon>Acytosteliales</taxon>
        <taxon>Acytosteliaceae</taxon>
        <taxon>Heterostelium</taxon>
    </lineage>
</organism>
<dbReference type="InParanoid" id="D3BJU7"/>
<keyword evidence="4" id="KW-1185">Reference proteome</keyword>
<dbReference type="CDD" id="cd00821">
    <property type="entry name" value="PH"/>
    <property type="match status" value="1"/>
</dbReference>
<feature type="compositionally biased region" description="Low complexity" evidence="1">
    <location>
        <begin position="380"/>
        <end position="402"/>
    </location>
</feature>
<dbReference type="GO" id="GO:0005737">
    <property type="term" value="C:cytoplasm"/>
    <property type="evidence" value="ECO:0007669"/>
    <property type="project" value="TreeGrafter"/>
</dbReference>
<accession>D3BJU7</accession>
<dbReference type="SMART" id="SM00325">
    <property type="entry name" value="RhoGEF"/>
    <property type="match status" value="1"/>
</dbReference>
<feature type="compositionally biased region" description="Low complexity" evidence="1">
    <location>
        <begin position="64"/>
        <end position="76"/>
    </location>
</feature>
<gene>
    <name evidence="3" type="ORF">PPL_08827</name>
</gene>
<name>D3BJU7_HETP5</name>
<feature type="region of interest" description="Disordered" evidence="1">
    <location>
        <begin position="136"/>
        <end position="501"/>
    </location>
</feature>
<protein>
    <recommendedName>
        <fullName evidence="2">DH domain-containing protein</fullName>
    </recommendedName>
</protein>
<dbReference type="Gene3D" id="1.20.900.10">
    <property type="entry name" value="Dbl homology (DH) domain"/>
    <property type="match status" value="1"/>
</dbReference>
<dbReference type="GO" id="GO:0005085">
    <property type="term" value="F:guanyl-nucleotide exchange factor activity"/>
    <property type="evidence" value="ECO:0007669"/>
    <property type="project" value="InterPro"/>
</dbReference>
<feature type="compositionally biased region" description="Acidic residues" evidence="1">
    <location>
        <begin position="47"/>
        <end position="58"/>
    </location>
</feature>
<proteinExistence type="predicted"/>
<dbReference type="RefSeq" id="XP_020430303.1">
    <property type="nucleotide sequence ID" value="XM_020579628.1"/>
</dbReference>
<sequence>MMSISTTTTTIRAAESTRLSHHMLTYHHSITHSYLSTKPATRKMENEEQQEEDEDEEANNSPESTTSTTADQQKSTTKSKKKILTLRSFKKSKSSEKLNNQSESFDISSPTLMFSTSEQHSNSNQKPQEISPLSLFSQHQQQQQKHYLSPTSTSPASAMSPITLSPSPSSLGTPPIMTTITLHNNDNNNNGNSEQVSDGRPPVPKRNFTASPTTHSQTPAVPPRNNGLTRPVSPINNNNNHHQQPPPTAPRPLPTPSPPSNFTATTDGQQPKRMVNLRPVTPPLSNNHSNANAINNHNHNHNPNPNHRPVSQPPGAQQHPVIPPRTRIKSDTIVPNSSGSNGLSQKDNCNSQHENGSLLNGRTISLIGQDGGLSSPSTYSPNLRSNNSSGGSNSSGGELSSSDEAKRKTMRQKMLSRKTASLSLRDDDAPGTDDADADAEEYGSSYEMSPSSGSSSGSFSSFTTTTTSSSSPNDGSSMDINNNNNGSDVVSSPPTTSAAAATVQQKKRGFFSSKRSTVAVDYVDPKELIIEKLNCVEQVASRRSALPPIATSTTTNRVVKELIETEADYLDDLYILINYYKNSMIELSQHPSMSIKNEDINYVFSNVDELYVINLRLFNSLLEIIPNMENINNYPNVDEIFFKHTNALQRYVTYLSNQEQCNKQLVSWENNSQLSSILTHIKSLPGVKNQNISSYVIKPVQRLCKYPLLLRELKNTVPEENEHYRAFERAAKLMEKIVSDINGKIKNEEKINEIRDLIGKEHDSLLLKKTLLKEGKTKIFKKETGKSQDATLYLLDDIIIVYKSSILQKNRVVTIYLSNLLDIRDIETKEIKSGFEILHLCKEQAYRQSFSAENYADKLLWIRDIEDAVHAYQVITGQPMSNYT</sequence>
<dbReference type="PROSITE" id="PS50010">
    <property type="entry name" value="DH_2"/>
    <property type="match status" value="1"/>
</dbReference>